<dbReference type="PANTHER" id="PTHR24113:SF12">
    <property type="entry name" value="RAN GTPASE-ACTIVATING PROTEIN 1"/>
    <property type="match status" value="1"/>
</dbReference>
<dbReference type="GO" id="GO:0005634">
    <property type="term" value="C:nucleus"/>
    <property type="evidence" value="ECO:0007669"/>
    <property type="project" value="TreeGrafter"/>
</dbReference>
<keyword evidence="3" id="KW-0677">Repeat</keyword>
<feature type="compositionally biased region" description="Acidic residues" evidence="4">
    <location>
        <begin position="383"/>
        <end position="408"/>
    </location>
</feature>
<keyword evidence="6" id="KW-1185">Reference proteome</keyword>
<gene>
    <name evidence="5" type="ORF">D9613_005764</name>
</gene>
<sequence>MANPANTIFSLHGKGLKLDTRADLEPLLKDVDPTILEEIHFGGNTIGVDAAQALAEFLAKAHSLKVRYAPLTSIPIDGWMGRSSHHPHKSTNQKLTYTLLTQVADFADIFTGRLISEIPQALSAICDALIDKTSLVEINLSDNAFGGRSVDPMVPFLTHNRSFQILRLNNNGLGPAGGEVIANALLESARLSKAEGKQSNLRVVICGRNRLENGSAEAWAAAFAEHGTLEEVRMVQNGIRMEGITALARGLAKNPGIQHIDLQDNTFTVDGELTGVEAWTEALSSWPELHTLNLSDCVLSTDGEVPTLIESLAKGSNPKLHTLQLQNNNLENASFGVLAGAISEGLANLMNLELQWNDVEEDDEHIESLALSLKQRGGKLFATDDDEEESEEEKEEKEDEEDDKEEEEAKILVPETVPAKPKDDTDELADLLNKGLKI</sequence>
<evidence type="ECO:0000256" key="4">
    <source>
        <dbReference type="SAM" id="MobiDB-lite"/>
    </source>
</evidence>
<evidence type="ECO:0000256" key="2">
    <source>
        <dbReference type="ARBA" id="ARBA00022614"/>
    </source>
</evidence>
<proteinExistence type="predicted"/>
<dbReference type="GO" id="GO:0005096">
    <property type="term" value="F:GTPase activator activity"/>
    <property type="evidence" value="ECO:0007669"/>
    <property type="project" value="UniProtKB-KW"/>
</dbReference>
<evidence type="ECO:0000313" key="5">
    <source>
        <dbReference type="EMBL" id="KAF4617923.1"/>
    </source>
</evidence>
<evidence type="ECO:0000256" key="1">
    <source>
        <dbReference type="ARBA" id="ARBA00022468"/>
    </source>
</evidence>
<comment type="caution">
    <text evidence="5">The sequence shown here is derived from an EMBL/GenBank/DDBJ whole genome shotgun (WGS) entry which is preliminary data.</text>
</comment>
<keyword evidence="1" id="KW-0343">GTPase activation</keyword>
<dbReference type="GO" id="GO:0006913">
    <property type="term" value="P:nucleocytoplasmic transport"/>
    <property type="evidence" value="ECO:0007669"/>
    <property type="project" value="TreeGrafter"/>
</dbReference>
<dbReference type="SMART" id="SM00368">
    <property type="entry name" value="LRR_RI"/>
    <property type="match status" value="7"/>
</dbReference>
<keyword evidence="2" id="KW-0433">Leucine-rich repeat</keyword>
<dbReference type="InterPro" id="IPR001611">
    <property type="entry name" value="Leu-rich_rpt"/>
</dbReference>
<accession>A0A8H4VPU9</accession>
<dbReference type="AlphaFoldDB" id="A0A8H4VPU9"/>
<dbReference type="Gene3D" id="3.80.10.10">
    <property type="entry name" value="Ribonuclease Inhibitor"/>
    <property type="match status" value="1"/>
</dbReference>
<dbReference type="Proteomes" id="UP000521872">
    <property type="component" value="Unassembled WGS sequence"/>
</dbReference>
<protein>
    <recommendedName>
        <fullName evidence="7">RNI-like protein</fullName>
    </recommendedName>
</protein>
<dbReference type="EMBL" id="JAACJL010000030">
    <property type="protein sequence ID" value="KAF4617923.1"/>
    <property type="molecule type" value="Genomic_DNA"/>
</dbReference>
<organism evidence="5 6">
    <name type="scientific">Agrocybe pediades</name>
    <dbReference type="NCBI Taxonomy" id="84607"/>
    <lineage>
        <taxon>Eukaryota</taxon>
        <taxon>Fungi</taxon>
        <taxon>Dikarya</taxon>
        <taxon>Basidiomycota</taxon>
        <taxon>Agaricomycotina</taxon>
        <taxon>Agaricomycetes</taxon>
        <taxon>Agaricomycetidae</taxon>
        <taxon>Agaricales</taxon>
        <taxon>Agaricineae</taxon>
        <taxon>Strophariaceae</taxon>
        <taxon>Agrocybe</taxon>
    </lineage>
</organism>
<dbReference type="GO" id="GO:0031267">
    <property type="term" value="F:small GTPase binding"/>
    <property type="evidence" value="ECO:0007669"/>
    <property type="project" value="TreeGrafter"/>
</dbReference>
<dbReference type="PANTHER" id="PTHR24113">
    <property type="entry name" value="RAN GTPASE-ACTIVATING PROTEIN 1"/>
    <property type="match status" value="1"/>
</dbReference>
<dbReference type="InterPro" id="IPR027038">
    <property type="entry name" value="RanGap"/>
</dbReference>
<dbReference type="Pfam" id="PF13516">
    <property type="entry name" value="LRR_6"/>
    <property type="match status" value="1"/>
</dbReference>
<evidence type="ECO:0000256" key="3">
    <source>
        <dbReference type="ARBA" id="ARBA00022737"/>
    </source>
</evidence>
<evidence type="ECO:0000313" key="6">
    <source>
        <dbReference type="Proteomes" id="UP000521872"/>
    </source>
</evidence>
<feature type="region of interest" description="Disordered" evidence="4">
    <location>
        <begin position="377"/>
        <end position="438"/>
    </location>
</feature>
<dbReference type="GO" id="GO:0048471">
    <property type="term" value="C:perinuclear region of cytoplasm"/>
    <property type="evidence" value="ECO:0007669"/>
    <property type="project" value="TreeGrafter"/>
</dbReference>
<dbReference type="GO" id="GO:0005829">
    <property type="term" value="C:cytosol"/>
    <property type="evidence" value="ECO:0007669"/>
    <property type="project" value="TreeGrafter"/>
</dbReference>
<dbReference type="SUPFAM" id="SSF52047">
    <property type="entry name" value="RNI-like"/>
    <property type="match status" value="1"/>
</dbReference>
<reference evidence="5 6" key="1">
    <citation type="submission" date="2019-12" db="EMBL/GenBank/DDBJ databases">
        <authorList>
            <person name="Floudas D."/>
            <person name="Bentzer J."/>
            <person name="Ahren D."/>
            <person name="Johansson T."/>
            <person name="Persson P."/>
            <person name="Tunlid A."/>
        </authorList>
    </citation>
    <scope>NUCLEOTIDE SEQUENCE [LARGE SCALE GENOMIC DNA]</scope>
    <source>
        <strain evidence="5 6">CBS 102.39</strain>
    </source>
</reference>
<evidence type="ECO:0008006" key="7">
    <source>
        <dbReference type="Google" id="ProtNLM"/>
    </source>
</evidence>
<name>A0A8H4VPU9_9AGAR</name>
<dbReference type="InterPro" id="IPR032675">
    <property type="entry name" value="LRR_dom_sf"/>
</dbReference>